<dbReference type="PROSITE" id="PS50280">
    <property type="entry name" value="SET"/>
    <property type="match status" value="1"/>
</dbReference>
<dbReference type="PANTHER" id="PTHR47643">
    <property type="entry name" value="TPR DOMAIN PROTEIN (AFU_ORTHOLOGUE AFUA_5G12710)"/>
    <property type="match status" value="1"/>
</dbReference>
<comment type="caution">
    <text evidence="2">The sequence shown here is derived from an EMBL/GenBank/DDBJ whole genome shotgun (WGS) entry which is preliminary data.</text>
</comment>
<dbReference type="InterPro" id="IPR053209">
    <property type="entry name" value="Gramillin-biosynth_MTr"/>
</dbReference>
<dbReference type="Pfam" id="PF00856">
    <property type="entry name" value="SET"/>
    <property type="match status" value="1"/>
</dbReference>
<dbReference type="Gene3D" id="2.170.270.10">
    <property type="entry name" value="SET domain"/>
    <property type="match status" value="1"/>
</dbReference>
<evidence type="ECO:0000259" key="1">
    <source>
        <dbReference type="PROSITE" id="PS50280"/>
    </source>
</evidence>
<keyword evidence="3" id="KW-1185">Reference proteome</keyword>
<dbReference type="EMBL" id="CAXAMM010011969">
    <property type="protein sequence ID" value="CAK9027563.1"/>
    <property type="molecule type" value="Genomic_DNA"/>
</dbReference>
<dbReference type="InterPro" id="IPR001214">
    <property type="entry name" value="SET_dom"/>
</dbReference>
<accession>A0ABP0KLI7</accession>
<protein>
    <submittedName>
        <fullName evidence="2">Oxidoreductase</fullName>
    </submittedName>
</protein>
<feature type="domain" description="SET" evidence="1">
    <location>
        <begin position="103"/>
        <end position="291"/>
    </location>
</feature>
<evidence type="ECO:0000313" key="2">
    <source>
        <dbReference type="EMBL" id="CAK9027563.1"/>
    </source>
</evidence>
<dbReference type="SUPFAM" id="SSF82199">
    <property type="entry name" value="SET domain"/>
    <property type="match status" value="1"/>
</dbReference>
<gene>
    <name evidence="2" type="ORF">SCF082_LOCUS17976</name>
</gene>
<proteinExistence type="predicted"/>
<dbReference type="InterPro" id="IPR046341">
    <property type="entry name" value="SET_dom_sf"/>
</dbReference>
<organism evidence="2 3">
    <name type="scientific">Durusdinium trenchii</name>
    <dbReference type="NCBI Taxonomy" id="1381693"/>
    <lineage>
        <taxon>Eukaryota</taxon>
        <taxon>Sar</taxon>
        <taxon>Alveolata</taxon>
        <taxon>Dinophyceae</taxon>
        <taxon>Suessiales</taxon>
        <taxon>Symbiodiniaceae</taxon>
        <taxon>Durusdinium</taxon>
    </lineage>
</organism>
<name>A0ABP0KLI7_9DINO</name>
<reference evidence="2 3" key="1">
    <citation type="submission" date="2024-02" db="EMBL/GenBank/DDBJ databases">
        <authorList>
            <person name="Chen Y."/>
            <person name="Shah S."/>
            <person name="Dougan E. K."/>
            <person name="Thang M."/>
            <person name="Chan C."/>
        </authorList>
    </citation>
    <scope>NUCLEOTIDE SEQUENCE [LARGE SCALE GENOMIC DNA]</scope>
</reference>
<sequence>MLQGFNKACVEECSLLGAPASGGLRAQAYAQMGDWKAAKKAMEEPRVLQWTCEHVGMTFPMLVDLGARQSSGEIDVLNLMGGASIMQHVVVPEDMGPLRFESSKLERKELPGRGLGVVAKADIALGELLIAARPIELIRPGDPDWQYQADMAYLEEVLTRRLLHRCMDCDASCIEEVFSLFDGQGHGARWAPHAWRSDDFALPMPQGAASAELYARLRGVVKHNAHRWPGKHPSSSLPAPGLGLWLWPPMINHALESDGRPNCAHVFVGDVMLFRATAPIRAGEEVLDRYSTPLADHFEFTLHTLAAHGMRDPVYEATAASWQALQEGFHGAPPPQLPAEKKPLAETLAAIERKVTWSNGVHSVVLPEYEALRDRYKASKSDSLAPPEVRALNLLCVLGFKFEGRAAALEWRSELARRLGLARPMHFAQVKLWAELLERFEHLKGSLSSKEEKLLEEVDSDVSKCAAFWTLGRASMETSAGEWKQSFVDWARGSGYSYEWFSTVSLEEFAKQPSEL</sequence>
<evidence type="ECO:0000313" key="3">
    <source>
        <dbReference type="Proteomes" id="UP001642464"/>
    </source>
</evidence>
<dbReference type="PANTHER" id="PTHR47643:SF2">
    <property type="entry name" value="TPR DOMAIN PROTEIN (AFU_ORTHOLOGUE AFUA_5G12710)"/>
    <property type="match status" value="1"/>
</dbReference>
<dbReference type="Proteomes" id="UP001642464">
    <property type="component" value="Unassembled WGS sequence"/>
</dbReference>